<dbReference type="EMBL" id="BJLF01000020">
    <property type="protein sequence ID" value="GEA52471.1"/>
    <property type="molecule type" value="Genomic_DNA"/>
</dbReference>
<feature type="transmembrane region" description="Helical" evidence="1">
    <location>
        <begin position="21"/>
        <end position="40"/>
    </location>
</feature>
<evidence type="ECO:0000256" key="1">
    <source>
        <dbReference type="SAM" id="Phobius"/>
    </source>
</evidence>
<accession>A0A4Y3HZM5</accession>
<keyword evidence="1" id="KW-0812">Transmembrane</keyword>
<comment type="caution">
    <text evidence="2">The sequence shown here is derived from an EMBL/GenBank/DDBJ whole genome shotgun (WGS) entry which is preliminary data.</text>
</comment>
<protein>
    <submittedName>
        <fullName evidence="2">MSHA biogenesis protein MshJ</fullName>
    </submittedName>
</protein>
<keyword evidence="1" id="KW-0472">Membrane</keyword>
<dbReference type="AlphaFoldDB" id="A0A4Y3HZM5"/>
<reference evidence="2 3" key="1">
    <citation type="submission" date="2019-06" db="EMBL/GenBank/DDBJ databases">
        <title>Whole genome shotgun sequence of Vibrio inusitatus NBRC 102082.</title>
        <authorList>
            <person name="Hosoyama A."/>
            <person name="Uohara A."/>
            <person name="Ohji S."/>
            <person name="Ichikawa N."/>
        </authorList>
    </citation>
    <scope>NUCLEOTIDE SEQUENCE [LARGE SCALE GENOMIC DNA]</scope>
    <source>
        <strain evidence="2 3">NBRC 102082</strain>
    </source>
</reference>
<dbReference type="RefSeq" id="WP_141346909.1">
    <property type="nucleotide sequence ID" value="NZ_BJLF01000020.1"/>
</dbReference>
<gene>
    <name evidence="2" type="primary">mshJ</name>
    <name evidence="2" type="ORF">VIN01S_32750</name>
</gene>
<dbReference type="GO" id="GO:0043683">
    <property type="term" value="P:type IV pilus assembly"/>
    <property type="evidence" value="ECO:0007669"/>
    <property type="project" value="InterPro"/>
</dbReference>
<name>A0A4Y3HZM5_9VIBR</name>
<sequence length="213" mass="24302">MKEQWLLFCDRFADLSDREKWLVSIGGWVGILLISLTFLLDPASEEKNKAQRNLEREMNAVQMTQGDIDVLIAKLKRDPDAEIDQKLTELTVQNQQLSEELSEVVDSLIAPSQMAQLLEAVLGSSGKLKLESLQSLPAESITKTSDSSGYFLHPVRITISGRYFDIKDYLATLEDMPVKYFWRSFDYQVQKFPRAELVLEVYTLGTRQEFISG</sequence>
<dbReference type="Pfam" id="PF04350">
    <property type="entry name" value="PilO"/>
    <property type="match status" value="1"/>
</dbReference>
<dbReference type="GO" id="GO:0043107">
    <property type="term" value="P:type IV pilus-dependent motility"/>
    <property type="evidence" value="ECO:0007669"/>
    <property type="project" value="InterPro"/>
</dbReference>
<dbReference type="Proteomes" id="UP000318717">
    <property type="component" value="Unassembled WGS sequence"/>
</dbReference>
<dbReference type="InterPro" id="IPR007445">
    <property type="entry name" value="PilO"/>
</dbReference>
<dbReference type="OrthoDB" id="9151209at2"/>
<proteinExistence type="predicted"/>
<keyword evidence="3" id="KW-1185">Reference proteome</keyword>
<organism evidence="2 3">
    <name type="scientific">Vibrio inusitatus NBRC 102082</name>
    <dbReference type="NCBI Taxonomy" id="1219070"/>
    <lineage>
        <taxon>Bacteria</taxon>
        <taxon>Pseudomonadati</taxon>
        <taxon>Pseudomonadota</taxon>
        <taxon>Gammaproteobacteria</taxon>
        <taxon>Vibrionales</taxon>
        <taxon>Vibrionaceae</taxon>
        <taxon>Vibrio</taxon>
    </lineage>
</organism>
<evidence type="ECO:0000313" key="3">
    <source>
        <dbReference type="Proteomes" id="UP000318717"/>
    </source>
</evidence>
<keyword evidence="1" id="KW-1133">Transmembrane helix</keyword>
<evidence type="ECO:0000313" key="2">
    <source>
        <dbReference type="EMBL" id="GEA52471.1"/>
    </source>
</evidence>